<dbReference type="AlphaFoldDB" id="A0A541BM81"/>
<proteinExistence type="predicted"/>
<dbReference type="Proteomes" id="UP000316256">
    <property type="component" value="Unassembled WGS sequence"/>
</dbReference>
<feature type="compositionally biased region" description="Basic and acidic residues" evidence="1">
    <location>
        <begin position="96"/>
        <end position="106"/>
    </location>
</feature>
<name>A0A541BM81_9NOCA</name>
<dbReference type="OrthoDB" id="4485954at2"/>
<accession>A0A541BM81</accession>
<feature type="region of interest" description="Disordered" evidence="1">
    <location>
        <begin position="68"/>
        <end position="115"/>
    </location>
</feature>
<evidence type="ECO:0000313" key="2">
    <source>
        <dbReference type="EMBL" id="TQF73446.1"/>
    </source>
</evidence>
<sequence>MRTTAGTAVVHSDTEVGEIWPASWGAPAAAEVATRREGSTTVDIGDCEHADSDQRQFMADLVHGGCRHADESSRAGGPNRTRATASGSGACGVTQDVRERSLRSDPGRPGAEPAE</sequence>
<keyword evidence="3" id="KW-1185">Reference proteome</keyword>
<evidence type="ECO:0000256" key="1">
    <source>
        <dbReference type="SAM" id="MobiDB-lite"/>
    </source>
</evidence>
<protein>
    <submittedName>
        <fullName evidence="2">Uncharacterized protein</fullName>
    </submittedName>
</protein>
<gene>
    <name evidence="2" type="ORF">FK531_08075</name>
</gene>
<reference evidence="2 3" key="1">
    <citation type="submission" date="2019-06" db="EMBL/GenBank/DDBJ databases">
        <title>Rhodococcus spaelei sp. nov., isolated from a cave.</title>
        <authorList>
            <person name="Lee S.D."/>
        </authorList>
    </citation>
    <scope>NUCLEOTIDE SEQUENCE [LARGE SCALE GENOMIC DNA]</scope>
    <source>
        <strain evidence="2 3">C9-5</strain>
    </source>
</reference>
<comment type="caution">
    <text evidence="2">The sequence shown here is derived from an EMBL/GenBank/DDBJ whole genome shotgun (WGS) entry which is preliminary data.</text>
</comment>
<organism evidence="2 3">
    <name type="scientific">Rhodococcus spelaei</name>
    <dbReference type="NCBI Taxonomy" id="2546320"/>
    <lineage>
        <taxon>Bacteria</taxon>
        <taxon>Bacillati</taxon>
        <taxon>Actinomycetota</taxon>
        <taxon>Actinomycetes</taxon>
        <taxon>Mycobacteriales</taxon>
        <taxon>Nocardiaceae</taxon>
        <taxon>Rhodococcus</taxon>
    </lineage>
</organism>
<dbReference type="EMBL" id="VIGH01000003">
    <property type="protein sequence ID" value="TQF73446.1"/>
    <property type="molecule type" value="Genomic_DNA"/>
</dbReference>
<evidence type="ECO:0000313" key="3">
    <source>
        <dbReference type="Proteomes" id="UP000316256"/>
    </source>
</evidence>